<organism evidence="10 11">
    <name type="scientific">Mangrovicoccus algicola</name>
    <dbReference type="NCBI Taxonomy" id="2771008"/>
    <lineage>
        <taxon>Bacteria</taxon>
        <taxon>Pseudomonadati</taxon>
        <taxon>Pseudomonadota</taxon>
        <taxon>Alphaproteobacteria</taxon>
        <taxon>Rhodobacterales</taxon>
        <taxon>Paracoccaceae</taxon>
        <taxon>Mangrovicoccus</taxon>
    </lineage>
</organism>
<evidence type="ECO:0000256" key="4">
    <source>
        <dbReference type="SAM" id="MobiDB-lite"/>
    </source>
</evidence>
<dbReference type="Pfam" id="PF25917">
    <property type="entry name" value="BSH_RND"/>
    <property type="match status" value="1"/>
</dbReference>
<proteinExistence type="inferred from homology"/>
<dbReference type="InterPro" id="IPR058627">
    <property type="entry name" value="MdtA-like_C"/>
</dbReference>
<feature type="domain" description="Multidrug resistance protein MdtA-like alpha-helical hairpin" evidence="6">
    <location>
        <begin position="104"/>
        <end position="169"/>
    </location>
</feature>
<dbReference type="Gene3D" id="2.40.30.170">
    <property type="match status" value="1"/>
</dbReference>
<evidence type="ECO:0000259" key="8">
    <source>
        <dbReference type="Pfam" id="PF25944"/>
    </source>
</evidence>
<dbReference type="Gene3D" id="2.40.420.20">
    <property type="match status" value="1"/>
</dbReference>
<accession>A0A8J7CXK6</accession>
<dbReference type="Gene3D" id="2.40.50.100">
    <property type="match status" value="1"/>
</dbReference>
<feature type="chain" id="PRO_5035328498" evidence="5">
    <location>
        <begin position="24"/>
        <end position="402"/>
    </location>
</feature>
<keyword evidence="11" id="KW-1185">Reference proteome</keyword>
<dbReference type="GO" id="GO:0015562">
    <property type="term" value="F:efflux transmembrane transporter activity"/>
    <property type="evidence" value="ECO:0007669"/>
    <property type="project" value="InterPro"/>
</dbReference>
<comment type="similarity">
    <text evidence="2">Belongs to the membrane fusion protein (MFP) (TC 8.A.1) family.</text>
</comment>
<feature type="compositionally biased region" description="Acidic residues" evidence="4">
    <location>
        <begin position="387"/>
        <end position="402"/>
    </location>
</feature>
<feature type="domain" description="Multidrug resistance protein MdtA-like C-terminal permuted SH3" evidence="9">
    <location>
        <begin position="298"/>
        <end position="358"/>
    </location>
</feature>
<dbReference type="GO" id="GO:0005886">
    <property type="term" value="C:plasma membrane"/>
    <property type="evidence" value="ECO:0007669"/>
    <property type="project" value="TreeGrafter"/>
</dbReference>
<dbReference type="InterPro" id="IPR006143">
    <property type="entry name" value="RND_pump_MFP"/>
</dbReference>
<dbReference type="InterPro" id="IPR058626">
    <property type="entry name" value="MdtA-like_b-barrel"/>
</dbReference>
<evidence type="ECO:0000256" key="3">
    <source>
        <dbReference type="SAM" id="Coils"/>
    </source>
</evidence>
<evidence type="ECO:0000256" key="5">
    <source>
        <dbReference type="SAM" id="SignalP"/>
    </source>
</evidence>
<feature type="region of interest" description="Disordered" evidence="4">
    <location>
        <begin position="374"/>
        <end position="402"/>
    </location>
</feature>
<evidence type="ECO:0000256" key="1">
    <source>
        <dbReference type="ARBA" id="ARBA00004196"/>
    </source>
</evidence>
<evidence type="ECO:0000313" key="11">
    <source>
        <dbReference type="Proteomes" id="UP000609121"/>
    </source>
</evidence>
<gene>
    <name evidence="10" type="ORF">ICN82_12600</name>
</gene>
<keyword evidence="3" id="KW-0175">Coiled coil</keyword>
<dbReference type="Pfam" id="PF25967">
    <property type="entry name" value="RND-MFP_C"/>
    <property type="match status" value="1"/>
</dbReference>
<comment type="subcellular location">
    <subcellularLocation>
        <location evidence="1">Cell envelope</location>
    </subcellularLocation>
</comment>
<evidence type="ECO:0000256" key="2">
    <source>
        <dbReference type="ARBA" id="ARBA00009477"/>
    </source>
</evidence>
<keyword evidence="5" id="KW-0732">Signal</keyword>
<dbReference type="InterPro" id="IPR058624">
    <property type="entry name" value="MdtA-like_HH"/>
</dbReference>
<dbReference type="InterPro" id="IPR058625">
    <property type="entry name" value="MdtA-like_BSH"/>
</dbReference>
<dbReference type="NCBIfam" id="TIGR01730">
    <property type="entry name" value="RND_mfp"/>
    <property type="match status" value="1"/>
</dbReference>
<name>A0A8J7CXK6_9RHOB</name>
<dbReference type="AlphaFoldDB" id="A0A8J7CXK6"/>
<dbReference type="SUPFAM" id="SSF111369">
    <property type="entry name" value="HlyD-like secretion proteins"/>
    <property type="match status" value="1"/>
</dbReference>
<feature type="domain" description="Multidrug resistance protein MdtA-like barrel-sandwich hybrid" evidence="7">
    <location>
        <begin position="61"/>
        <end position="201"/>
    </location>
</feature>
<dbReference type="PANTHER" id="PTHR30158:SF3">
    <property type="entry name" value="MULTIDRUG EFFLUX PUMP SUBUNIT ACRA-RELATED"/>
    <property type="match status" value="1"/>
</dbReference>
<evidence type="ECO:0000259" key="6">
    <source>
        <dbReference type="Pfam" id="PF25876"/>
    </source>
</evidence>
<dbReference type="Proteomes" id="UP000609121">
    <property type="component" value="Unassembled WGS sequence"/>
</dbReference>
<feature type="signal peptide" evidence="5">
    <location>
        <begin position="1"/>
        <end position="23"/>
    </location>
</feature>
<comment type="caution">
    <text evidence="10">The sequence shown here is derived from an EMBL/GenBank/DDBJ whole genome shotgun (WGS) entry which is preliminary data.</text>
</comment>
<dbReference type="PANTHER" id="PTHR30158">
    <property type="entry name" value="ACRA/E-RELATED COMPONENT OF DRUG EFFLUX TRANSPORTER"/>
    <property type="match status" value="1"/>
</dbReference>
<feature type="coiled-coil region" evidence="3">
    <location>
        <begin position="108"/>
        <end position="165"/>
    </location>
</feature>
<evidence type="ECO:0000259" key="7">
    <source>
        <dbReference type="Pfam" id="PF25917"/>
    </source>
</evidence>
<dbReference type="Pfam" id="PF25876">
    <property type="entry name" value="HH_MFP_RND"/>
    <property type="match status" value="1"/>
</dbReference>
<reference evidence="10" key="1">
    <citation type="submission" date="2020-09" db="EMBL/GenBank/DDBJ databases">
        <title>A novel bacterium of genus Mangrovicoccus, isolated from South China Sea.</title>
        <authorList>
            <person name="Huang H."/>
            <person name="Mo K."/>
            <person name="Hu Y."/>
        </authorList>
    </citation>
    <scope>NUCLEOTIDE SEQUENCE</scope>
    <source>
        <strain evidence="10">HB182678</strain>
    </source>
</reference>
<dbReference type="Pfam" id="PF25944">
    <property type="entry name" value="Beta-barrel_RND"/>
    <property type="match status" value="1"/>
</dbReference>
<protein>
    <submittedName>
        <fullName evidence="10">Efflux RND transporter periplasmic adaptor subunit</fullName>
    </submittedName>
</protein>
<dbReference type="EMBL" id="JACVXA010000037">
    <property type="protein sequence ID" value="MBE3639042.1"/>
    <property type="molecule type" value="Genomic_DNA"/>
</dbReference>
<sequence>MRISMRKAAAALVLALGATGAAAQQQPQGDAPPAEVGVVTLSRQDVPRVVTIPGRAVAYQSVEVRPRVDGVIEEILYSPGRPLNVGDPLFRIDDASYRAQVAADEAELATAEANLPVAESDYNRAQQLAGRGYTEAEVESARAALAEARATLDAAQAALDFSRTQLGWTTITSPIDGRAEVAATSVGNLVSAAQSDALTTIVRTDPIYVDMVEPSARRLSVRQQIESGQLTMNGDLAATLTLENGTVYHGSGTLVTPGNTVSTTTGTFSMRFSFENPDHVILPGMFLRGDITIGTIRAFLVPQRAASRDNSGLLTVYLAAEDGTAQQVTLRDEGSHDNAWIVTEGLEDGDRLIVDGLKSLQDGQEVRPVAVTIDEDGVTRDAAPAAEGDDGSAADADAAAED</sequence>
<evidence type="ECO:0000313" key="10">
    <source>
        <dbReference type="EMBL" id="MBE3639042.1"/>
    </source>
</evidence>
<evidence type="ECO:0000259" key="9">
    <source>
        <dbReference type="Pfam" id="PF25967"/>
    </source>
</evidence>
<dbReference type="GO" id="GO:0046677">
    <property type="term" value="P:response to antibiotic"/>
    <property type="evidence" value="ECO:0007669"/>
    <property type="project" value="TreeGrafter"/>
</dbReference>
<feature type="domain" description="Multidrug resistance protein MdtA-like beta-barrel" evidence="8">
    <location>
        <begin position="206"/>
        <end position="294"/>
    </location>
</feature>
<dbReference type="GO" id="GO:0030313">
    <property type="term" value="C:cell envelope"/>
    <property type="evidence" value="ECO:0007669"/>
    <property type="project" value="UniProtKB-SubCell"/>
</dbReference>
<dbReference type="Gene3D" id="1.10.287.470">
    <property type="entry name" value="Helix hairpin bin"/>
    <property type="match status" value="1"/>
</dbReference>